<dbReference type="AlphaFoldDB" id="A0A379C8Z2"/>
<keyword evidence="2" id="KW-0963">Cytoplasm</keyword>
<comment type="subcellular location">
    <subcellularLocation>
        <location evidence="2">Cytoplasm</location>
    </subcellularLocation>
</comment>
<dbReference type="SUPFAM" id="SSF110395">
    <property type="entry name" value="CutC-like"/>
    <property type="match status" value="1"/>
</dbReference>
<organism evidence="3 4">
    <name type="scientific">Phocoenobacter uteri</name>
    <dbReference type="NCBI Taxonomy" id="146806"/>
    <lineage>
        <taxon>Bacteria</taxon>
        <taxon>Pseudomonadati</taxon>
        <taxon>Pseudomonadota</taxon>
        <taxon>Gammaproteobacteria</taxon>
        <taxon>Pasteurellales</taxon>
        <taxon>Pasteurellaceae</taxon>
        <taxon>Phocoenobacter</taxon>
    </lineage>
</organism>
<dbReference type="GO" id="GO:0005737">
    <property type="term" value="C:cytoplasm"/>
    <property type="evidence" value="ECO:0007669"/>
    <property type="project" value="UniProtKB-SubCell"/>
</dbReference>
<keyword evidence="4" id="KW-1185">Reference proteome</keyword>
<dbReference type="RefSeq" id="WP_115315222.1">
    <property type="nucleotide sequence ID" value="NZ_LWIF01000001.1"/>
</dbReference>
<protein>
    <recommendedName>
        <fullName evidence="2">PF03932 family protein CutC</fullName>
    </recommendedName>
</protein>
<comment type="caution">
    <text evidence="2">Once thought to be involved in copper homeostasis, experiments in E.coli have shown this is not the case.</text>
</comment>
<proteinExistence type="inferred from homology"/>
<sequence>MKLELCIDNIQSVETASKAKLDRVELCSALTLGGLTPSYGLIKQALHFKELSHHVMIRPRAGNFIFNQAEIEMMITDILIAQELGANGVVIGILTKNNDIDIQACKKLISAADGMDVTFHRAFDLCREPKTALEQIIDLGCTRLLTSGLKKTAWLGRENIAQLVQQSKGRMQIMAGAGINSKNALDIVKSTGVNHIHFSAKKVQYEQITKTDVSMGSDSSCDNQIITADLNEIEQIKLNLFK</sequence>
<evidence type="ECO:0000313" key="4">
    <source>
        <dbReference type="Proteomes" id="UP000255417"/>
    </source>
</evidence>
<dbReference type="Proteomes" id="UP000255417">
    <property type="component" value="Unassembled WGS sequence"/>
</dbReference>
<dbReference type="PANTHER" id="PTHR12598">
    <property type="entry name" value="COPPER HOMEOSTASIS PROTEIN CUTC"/>
    <property type="match status" value="1"/>
</dbReference>
<reference evidence="3 4" key="1">
    <citation type="submission" date="2018-06" db="EMBL/GenBank/DDBJ databases">
        <authorList>
            <consortium name="Pathogen Informatics"/>
            <person name="Doyle S."/>
        </authorList>
    </citation>
    <scope>NUCLEOTIDE SEQUENCE [LARGE SCALE GENOMIC DNA]</scope>
    <source>
        <strain evidence="3 4">NCTC12872</strain>
    </source>
</reference>
<dbReference type="InterPro" id="IPR005627">
    <property type="entry name" value="CutC-like"/>
</dbReference>
<dbReference type="PANTHER" id="PTHR12598:SF0">
    <property type="entry name" value="COPPER HOMEOSTASIS PROTEIN CUTC HOMOLOG"/>
    <property type="match status" value="1"/>
</dbReference>
<dbReference type="OrthoDB" id="9815677at2"/>
<dbReference type="Pfam" id="PF03932">
    <property type="entry name" value="CutC"/>
    <property type="match status" value="1"/>
</dbReference>
<dbReference type="Gene3D" id="3.20.20.380">
    <property type="entry name" value="Copper homeostasis (CutC) domain"/>
    <property type="match status" value="1"/>
</dbReference>
<accession>A0A379C8Z2</accession>
<name>A0A379C8Z2_9PAST</name>
<dbReference type="HAMAP" id="MF_00795">
    <property type="entry name" value="CutC"/>
    <property type="match status" value="1"/>
</dbReference>
<gene>
    <name evidence="2 3" type="primary">cutC</name>
    <name evidence="3" type="ORF">NCTC12872_00678</name>
</gene>
<evidence type="ECO:0000256" key="2">
    <source>
        <dbReference type="HAMAP-Rule" id="MF_00795"/>
    </source>
</evidence>
<comment type="similarity">
    <text evidence="1 2">Belongs to the CutC family.</text>
</comment>
<dbReference type="GO" id="GO:0005507">
    <property type="term" value="F:copper ion binding"/>
    <property type="evidence" value="ECO:0007669"/>
    <property type="project" value="TreeGrafter"/>
</dbReference>
<dbReference type="FunFam" id="3.20.20.380:FF:000001">
    <property type="entry name" value="Copper homeostasis protein CutC"/>
    <property type="match status" value="1"/>
</dbReference>
<dbReference type="EMBL" id="UGTA01000001">
    <property type="protein sequence ID" value="SUB58711.1"/>
    <property type="molecule type" value="Genomic_DNA"/>
</dbReference>
<dbReference type="InterPro" id="IPR036822">
    <property type="entry name" value="CutC-like_dom_sf"/>
</dbReference>
<evidence type="ECO:0000256" key="1">
    <source>
        <dbReference type="ARBA" id="ARBA00007768"/>
    </source>
</evidence>
<evidence type="ECO:0000313" key="3">
    <source>
        <dbReference type="EMBL" id="SUB58711.1"/>
    </source>
</evidence>